<dbReference type="AlphaFoldDB" id="A0A2T4YWN1"/>
<dbReference type="NCBIfam" id="TIGR02476">
    <property type="entry name" value="BluB"/>
    <property type="match status" value="1"/>
</dbReference>
<organism evidence="2 3">
    <name type="scientific">Phreatobacter oligotrophus</name>
    <dbReference type="NCBI Taxonomy" id="1122261"/>
    <lineage>
        <taxon>Bacteria</taxon>
        <taxon>Pseudomonadati</taxon>
        <taxon>Pseudomonadota</taxon>
        <taxon>Alphaproteobacteria</taxon>
        <taxon>Hyphomicrobiales</taxon>
        <taxon>Phreatobacteraceae</taxon>
        <taxon>Phreatobacter</taxon>
    </lineage>
</organism>
<sequence>MGYPSRRSLLAAVGSRPDDSASRVENSNHEKLYRMSGAPKFDANFRAQLRDLLIWRRDVRHFRQDPVSKDTLHRLLQLACLSPSVGLSQPWRFVVVRDSTRRDAIRACFEACNAEALLDQTQERASLYARLKLAGLDDAPCQVAVFADRSTTQGRGLGRLTMPEMIEYSAVLAAHTLWLAARAEGVGLGWLSILDPLRVAEILDVPAEWTLIGYLCLGYPVDENQTPLLEQEGWEARRPLSEVIVDR</sequence>
<comment type="caution">
    <text evidence="2">The sequence shown here is derived from an EMBL/GenBank/DDBJ whole genome shotgun (WGS) entry which is preliminary data.</text>
</comment>
<evidence type="ECO:0000313" key="3">
    <source>
        <dbReference type="Proteomes" id="UP000241808"/>
    </source>
</evidence>
<protein>
    <submittedName>
        <fullName evidence="2">Cob(II)yrinic acid a,c-diamide reductase</fullName>
    </submittedName>
</protein>
<dbReference type="InterPro" id="IPR000415">
    <property type="entry name" value="Nitroreductase-like"/>
</dbReference>
<keyword evidence="3" id="KW-1185">Reference proteome</keyword>
<dbReference type="Pfam" id="PF00881">
    <property type="entry name" value="Nitroreductase"/>
    <property type="match status" value="1"/>
</dbReference>
<dbReference type="EMBL" id="PZZL01000020">
    <property type="protein sequence ID" value="PTM49080.1"/>
    <property type="molecule type" value="Genomic_DNA"/>
</dbReference>
<dbReference type="InterPro" id="IPR012825">
    <property type="entry name" value="BluB"/>
</dbReference>
<dbReference type="SUPFAM" id="SSF55469">
    <property type="entry name" value="FMN-dependent nitroreductase-like"/>
    <property type="match status" value="1"/>
</dbReference>
<reference evidence="2 3" key="1">
    <citation type="submission" date="2018-04" db="EMBL/GenBank/DDBJ databases">
        <title>Genomic Encyclopedia of Archaeal and Bacterial Type Strains, Phase II (KMG-II): from individual species to whole genera.</title>
        <authorList>
            <person name="Goeker M."/>
        </authorList>
    </citation>
    <scope>NUCLEOTIDE SEQUENCE [LARGE SCALE GENOMIC DNA]</scope>
    <source>
        <strain evidence="2 3">DSM 25521</strain>
    </source>
</reference>
<dbReference type="Proteomes" id="UP000241808">
    <property type="component" value="Unassembled WGS sequence"/>
</dbReference>
<dbReference type="GO" id="GO:0016491">
    <property type="term" value="F:oxidoreductase activity"/>
    <property type="evidence" value="ECO:0007669"/>
    <property type="project" value="InterPro"/>
</dbReference>
<dbReference type="Gene3D" id="3.40.109.10">
    <property type="entry name" value="NADH Oxidase"/>
    <property type="match status" value="1"/>
</dbReference>
<evidence type="ECO:0000259" key="1">
    <source>
        <dbReference type="Pfam" id="PF00881"/>
    </source>
</evidence>
<dbReference type="InterPro" id="IPR050627">
    <property type="entry name" value="Nitroreductase/BluB"/>
</dbReference>
<dbReference type="PANTHER" id="PTHR23026:SF123">
    <property type="entry name" value="NAD(P)H NITROREDUCTASE RV3131-RELATED"/>
    <property type="match status" value="1"/>
</dbReference>
<dbReference type="PANTHER" id="PTHR23026">
    <property type="entry name" value="NADPH NITROREDUCTASE"/>
    <property type="match status" value="1"/>
</dbReference>
<evidence type="ECO:0000313" key="2">
    <source>
        <dbReference type="EMBL" id="PTM49080.1"/>
    </source>
</evidence>
<dbReference type="InterPro" id="IPR029479">
    <property type="entry name" value="Nitroreductase"/>
</dbReference>
<gene>
    <name evidence="2" type="ORF">C8P69_1201</name>
</gene>
<proteinExistence type="predicted"/>
<name>A0A2T4YWN1_9HYPH</name>
<feature type="domain" description="Nitroreductase" evidence="1">
    <location>
        <begin position="55"/>
        <end position="219"/>
    </location>
</feature>
<accession>A0A2T4YWN1</accession>